<comment type="caution">
    <text evidence="2">The sequence shown here is derived from an EMBL/GenBank/DDBJ whole genome shotgun (WGS) entry which is preliminary data.</text>
</comment>
<evidence type="ECO:0000313" key="3">
    <source>
        <dbReference type="Proteomes" id="UP001243330"/>
    </source>
</evidence>
<dbReference type="Proteomes" id="UP001243330">
    <property type="component" value="Unassembled WGS sequence"/>
</dbReference>
<keyword evidence="3" id="KW-1185">Reference proteome</keyword>
<evidence type="ECO:0000313" key="2">
    <source>
        <dbReference type="EMBL" id="KAK1856705.1"/>
    </source>
</evidence>
<dbReference type="PROSITE" id="PS51257">
    <property type="entry name" value="PROKAR_LIPOPROTEIN"/>
    <property type="match status" value="1"/>
</dbReference>
<gene>
    <name evidence="2" type="ORF">CCHR01_00675</name>
</gene>
<dbReference type="EMBL" id="JAQOWY010000006">
    <property type="protein sequence ID" value="KAK1856705.1"/>
    <property type="molecule type" value="Genomic_DNA"/>
</dbReference>
<dbReference type="AlphaFoldDB" id="A0AAD9B1N1"/>
<feature type="chain" id="PRO_5042190373" evidence="1">
    <location>
        <begin position="24"/>
        <end position="136"/>
    </location>
</feature>
<proteinExistence type="predicted"/>
<keyword evidence="1" id="KW-0732">Signal</keyword>
<evidence type="ECO:0000256" key="1">
    <source>
        <dbReference type="SAM" id="SignalP"/>
    </source>
</evidence>
<name>A0AAD9B1N1_9PEZI</name>
<accession>A0AAD9B1N1</accession>
<protein>
    <submittedName>
        <fullName evidence="2">Uncharacterized protein</fullName>
    </submittedName>
</protein>
<feature type="signal peptide" evidence="1">
    <location>
        <begin position="1"/>
        <end position="23"/>
    </location>
</feature>
<reference evidence="2" key="1">
    <citation type="submission" date="2023-01" db="EMBL/GenBank/DDBJ databases">
        <title>Colletotrichum chrysophilum M932 genome sequence.</title>
        <authorList>
            <person name="Baroncelli R."/>
        </authorList>
    </citation>
    <scope>NUCLEOTIDE SEQUENCE</scope>
    <source>
        <strain evidence="2">M932</strain>
    </source>
</reference>
<sequence length="136" mass="14698">MMFSTKHLLSLIAVGLHAGIAACEEYGSWHVQINLSGGAQGHRLGELHAVHSSTPNEESYARWLYDPAVGYTVYTAEDPTLNNTWVDSVGVHTFEIQQEVLGVPLKGSGPIEIFFNTNGNGRSAFGNATIPSQLDN</sequence>
<organism evidence="2 3">
    <name type="scientific">Colletotrichum chrysophilum</name>
    <dbReference type="NCBI Taxonomy" id="1836956"/>
    <lineage>
        <taxon>Eukaryota</taxon>
        <taxon>Fungi</taxon>
        <taxon>Dikarya</taxon>
        <taxon>Ascomycota</taxon>
        <taxon>Pezizomycotina</taxon>
        <taxon>Sordariomycetes</taxon>
        <taxon>Hypocreomycetidae</taxon>
        <taxon>Glomerellales</taxon>
        <taxon>Glomerellaceae</taxon>
        <taxon>Colletotrichum</taxon>
        <taxon>Colletotrichum gloeosporioides species complex</taxon>
    </lineage>
</organism>